<dbReference type="AlphaFoldDB" id="A0AAU9BWR7"/>
<dbReference type="Pfam" id="PF13641">
    <property type="entry name" value="Glyco_tranf_2_3"/>
    <property type="match status" value="1"/>
</dbReference>
<protein>
    <recommendedName>
        <fullName evidence="3">Glycosyl transferase</fullName>
    </recommendedName>
</protein>
<evidence type="ECO:0000313" key="2">
    <source>
        <dbReference type="Proteomes" id="UP001321825"/>
    </source>
</evidence>
<sequence>MRTADQEDPLSESIYIPANHLAVSIVLHKSPIPILQRCLANLQAALVRLLETQPRMTTTVVLVDNASGRTYIAKLHALIQAFGFPVVIHCNDGNLGYGAGHNQAQGKDVDFRLILNPDVFLEPNALVRALAFLAANPDVGLVVPHARDERGRQLYLCKRYPTVLVLALRGGAPPWLQKRFSAYLEKYEMRDLDWSVPRFDLQLISGCCFLIRETVWRAIGGFDPGYFLYFEDFDLGLRARRVTRLAYLPDFVVTHLGGGVARKGWRHRVWFVASAWRFFQRYGWRWV</sequence>
<dbReference type="SUPFAM" id="SSF53448">
    <property type="entry name" value="Nucleotide-diphospho-sugar transferases"/>
    <property type="match status" value="1"/>
</dbReference>
<name>A0AAU9BWR7_9GAMM</name>
<gene>
    <name evidence="1" type="ORF">MIT9_P0224</name>
</gene>
<accession>A0AAU9BWR7</accession>
<dbReference type="Gene3D" id="3.90.550.10">
    <property type="entry name" value="Spore Coat Polysaccharide Biosynthesis Protein SpsA, Chain A"/>
    <property type="match status" value="1"/>
</dbReference>
<evidence type="ECO:0000313" key="1">
    <source>
        <dbReference type="EMBL" id="BCX80650.1"/>
    </source>
</evidence>
<dbReference type="PANTHER" id="PTHR43179:SF10">
    <property type="entry name" value="GLYCOSYL TRANSFERASE"/>
    <property type="match status" value="1"/>
</dbReference>
<dbReference type="Proteomes" id="UP001321825">
    <property type="component" value="Chromosome"/>
</dbReference>
<dbReference type="KEGG" id="mcau:MIT9_P0224"/>
<evidence type="ECO:0008006" key="3">
    <source>
        <dbReference type="Google" id="ProtNLM"/>
    </source>
</evidence>
<dbReference type="PANTHER" id="PTHR43179">
    <property type="entry name" value="RHAMNOSYLTRANSFERASE WBBL"/>
    <property type="match status" value="1"/>
</dbReference>
<dbReference type="InterPro" id="IPR029044">
    <property type="entry name" value="Nucleotide-diphossugar_trans"/>
</dbReference>
<organism evidence="1 2">
    <name type="scientific">Methylomarinovum caldicuralii</name>
    <dbReference type="NCBI Taxonomy" id="438856"/>
    <lineage>
        <taxon>Bacteria</taxon>
        <taxon>Pseudomonadati</taxon>
        <taxon>Pseudomonadota</taxon>
        <taxon>Gammaproteobacteria</taxon>
        <taxon>Methylococcales</taxon>
        <taxon>Methylothermaceae</taxon>
        <taxon>Methylomarinovum</taxon>
    </lineage>
</organism>
<dbReference type="CDD" id="cd04186">
    <property type="entry name" value="GT_2_like_c"/>
    <property type="match status" value="1"/>
</dbReference>
<proteinExistence type="predicted"/>
<keyword evidence="2" id="KW-1185">Reference proteome</keyword>
<dbReference type="RefSeq" id="WP_317705612.1">
    <property type="nucleotide sequence ID" value="NZ_AP024714.1"/>
</dbReference>
<reference evidence="2" key="1">
    <citation type="journal article" date="2024" name="Int. J. Syst. Evol. Microbiol.">
        <title>Methylomarinovum tepidoasis sp. nov., a moderately thermophilic methanotroph of the family Methylothermaceae isolated from a deep-sea hydrothermal field.</title>
        <authorList>
            <person name="Hirayama H."/>
            <person name="Takaki Y."/>
            <person name="Abe M."/>
            <person name="Miyazaki M."/>
            <person name="Uematsu K."/>
            <person name="Matsui Y."/>
            <person name="Takai K."/>
        </authorList>
    </citation>
    <scope>NUCLEOTIDE SEQUENCE [LARGE SCALE GENOMIC DNA]</scope>
    <source>
        <strain evidence="2">IT-9</strain>
    </source>
</reference>
<dbReference type="EMBL" id="AP024714">
    <property type="protein sequence ID" value="BCX80650.1"/>
    <property type="molecule type" value="Genomic_DNA"/>
</dbReference>